<organism evidence="2 3">
    <name type="scientific">Xylona heveae (strain CBS 132557 / TC161)</name>
    <dbReference type="NCBI Taxonomy" id="1328760"/>
    <lineage>
        <taxon>Eukaryota</taxon>
        <taxon>Fungi</taxon>
        <taxon>Dikarya</taxon>
        <taxon>Ascomycota</taxon>
        <taxon>Pezizomycotina</taxon>
        <taxon>Xylonomycetes</taxon>
        <taxon>Xylonales</taxon>
        <taxon>Xylonaceae</taxon>
        <taxon>Xylona</taxon>
    </lineage>
</organism>
<reference evidence="2 3" key="1">
    <citation type="journal article" date="2016" name="Fungal Biol.">
        <title>The genome of Xylona heveae provides a window into fungal endophytism.</title>
        <authorList>
            <person name="Gazis R."/>
            <person name="Kuo A."/>
            <person name="Riley R."/>
            <person name="LaButti K."/>
            <person name="Lipzen A."/>
            <person name="Lin J."/>
            <person name="Amirebrahimi M."/>
            <person name="Hesse C.N."/>
            <person name="Spatafora J.W."/>
            <person name="Henrissat B."/>
            <person name="Hainaut M."/>
            <person name="Grigoriev I.V."/>
            <person name="Hibbett D.S."/>
        </authorList>
    </citation>
    <scope>NUCLEOTIDE SEQUENCE [LARGE SCALE GENOMIC DNA]</scope>
    <source>
        <strain evidence="2 3">TC161</strain>
    </source>
</reference>
<accession>A0A165FEE4</accession>
<evidence type="ECO:0000313" key="2">
    <source>
        <dbReference type="EMBL" id="KZF20885.1"/>
    </source>
</evidence>
<dbReference type="Gene3D" id="3.30.450.30">
    <property type="entry name" value="Dynein light chain 2a, cytoplasmic"/>
    <property type="match status" value="1"/>
</dbReference>
<dbReference type="PANTHER" id="PTHR10779">
    <property type="entry name" value="DYNEIN LIGHT CHAIN ROADBLOCK"/>
    <property type="match status" value="1"/>
</dbReference>
<dbReference type="OrthoDB" id="9985637at2759"/>
<dbReference type="SUPFAM" id="SSF103196">
    <property type="entry name" value="Roadblock/LC7 domain"/>
    <property type="match status" value="1"/>
</dbReference>
<feature type="compositionally biased region" description="Low complexity" evidence="1">
    <location>
        <begin position="38"/>
        <end position="60"/>
    </location>
</feature>
<dbReference type="EMBL" id="KV407462">
    <property type="protein sequence ID" value="KZF20885.1"/>
    <property type="molecule type" value="Genomic_DNA"/>
</dbReference>
<dbReference type="InParanoid" id="A0A165FEE4"/>
<sequence>MAQTATEEATNLLNRLSQKPGVQSVLILSRETGAIIRSSGLPSSTTNSNPNSALPPSISADQINGNQTSSSVGIDTGLVNRGSDERNGLPARPRSSHASAGVMSAEEVARKVWSFLSAAGGLARDLLIHNEGDGEQDRDSTINGYVRGQSEQRGAALDDVKLLRLRTKNNEIVIIPDKKFLLVVIHATPTA</sequence>
<keyword evidence="3" id="KW-1185">Reference proteome</keyword>
<protein>
    <recommendedName>
        <fullName evidence="4">Roadblock/LAMTOR2 domain-containing protein</fullName>
    </recommendedName>
</protein>
<dbReference type="STRING" id="1328760.A0A165FEE4"/>
<dbReference type="RefSeq" id="XP_018186440.1">
    <property type="nucleotide sequence ID" value="XM_018335378.1"/>
</dbReference>
<evidence type="ECO:0008006" key="4">
    <source>
        <dbReference type="Google" id="ProtNLM"/>
    </source>
</evidence>
<proteinExistence type="predicted"/>
<evidence type="ECO:0000313" key="3">
    <source>
        <dbReference type="Proteomes" id="UP000076632"/>
    </source>
</evidence>
<dbReference type="AlphaFoldDB" id="A0A165FEE4"/>
<dbReference type="Proteomes" id="UP000076632">
    <property type="component" value="Unassembled WGS sequence"/>
</dbReference>
<name>A0A165FEE4_XYLHT</name>
<feature type="compositionally biased region" description="Polar residues" evidence="1">
    <location>
        <begin position="61"/>
        <end position="73"/>
    </location>
</feature>
<dbReference type="GeneID" id="28900515"/>
<evidence type="ECO:0000256" key="1">
    <source>
        <dbReference type="SAM" id="MobiDB-lite"/>
    </source>
</evidence>
<dbReference type="OMA" id="LCVVHDV"/>
<feature type="region of interest" description="Disordered" evidence="1">
    <location>
        <begin position="38"/>
        <end position="101"/>
    </location>
</feature>
<gene>
    <name evidence="2" type="ORF">L228DRAFT_270152</name>
</gene>